<protein>
    <recommendedName>
        <fullName evidence="3">DUF2180 family protein</fullName>
    </recommendedName>
</protein>
<comment type="caution">
    <text evidence="1">The sequence shown here is derived from an EMBL/GenBank/DDBJ whole genome shotgun (WGS) entry which is preliminary data.</text>
</comment>
<gene>
    <name evidence="1" type="ORF">GCM10022223_51000</name>
</gene>
<dbReference type="Proteomes" id="UP001501074">
    <property type="component" value="Unassembled WGS sequence"/>
</dbReference>
<sequence>MHCLDCALASDVKNPAVAHCRYCGGAVCLEHAAVLQSAPVPVGLLPAEPKRRVISCLDCTTGTERPARPLKDTRRPRWALVPVPQ</sequence>
<evidence type="ECO:0008006" key="3">
    <source>
        <dbReference type="Google" id="ProtNLM"/>
    </source>
</evidence>
<name>A0ABP7A9D8_9ACTN</name>
<reference evidence="2" key="1">
    <citation type="journal article" date="2019" name="Int. J. Syst. Evol. Microbiol.">
        <title>The Global Catalogue of Microorganisms (GCM) 10K type strain sequencing project: providing services to taxonomists for standard genome sequencing and annotation.</title>
        <authorList>
            <consortium name="The Broad Institute Genomics Platform"/>
            <consortium name="The Broad Institute Genome Sequencing Center for Infectious Disease"/>
            <person name="Wu L."/>
            <person name="Ma J."/>
        </authorList>
    </citation>
    <scope>NUCLEOTIDE SEQUENCE [LARGE SCALE GENOMIC DNA]</scope>
    <source>
        <strain evidence="2">JCM 16902</strain>
    </source>
</reference>
<keyword evidence="2" id="KW-1185">Reference proteome</keyword>
<dbReference type="RefSeq" id="WP_231489375.1">
    <property type="nucleotide sequence ID" value="NZ_BAAAZO010000010.1"/>
</dbReference>
<evidence type="ECO:0000313" key="1">
    <source>
        <dbReference type="EMBL" id="GAA3627513.1"/>
    </source>
</evidence>
<dbReference type="EMBL" id="BAAAZO010000010">
    <property type="protein sequence ID" value="GAA3627513.1"/>
    <property type="molecule type" value="Genomic_DNA"/>
</dbReference>
<evidence type="ECO:0000313" key="2">
    <source>
        <dbReference type="Proteomes" id="UP001501074"/>
    </source>
</evidence>
<proteinExistence type="predicted"/>
<accession>A0ABP7A9D8</accession>
<organism evidence="1 2">
    <name type="scientific">Kineosporia mesophila</name>
    <dbReference type="NCBI Taxonomy" id="566012"/>
    <lineage>
        <taxon>Bacteria</taxon>
        <taxon>Bacillati</taxon>
        <taxon>Actinomycetota</taxon>
        <taxon>Actinomycetes</taxon>
        <taxon>Kineosporiales</taxon>
        <taxon>Kineosporiaceae</taxon>
        <taxon>Kineosporia</taxon>
    </lineage>
</organism>